<dbReference type="InterPro" id="IPR029055">
    <property type="entry name" value="Ntn_hydrolases_N"/>
</dbReference>
<dbReference type="SUPFAM" id="SSF56235">
    <property type="entry name" value="N-terminal nucleophile aminohydrolases (Ntn hydrolases)"/>
    <property type="match status" value="1"/>
</dbReference>
<evidence type="ECO:0000313" key="4">
    <source>
        <dbReference type="RefSeq" id="XP_022642773.1"/>
    </source>
</evidence>
<evidence type="ECO:0000313" key="3">
    <source>
        <dbReference type="RefSeq" id="XP_022642772.1"/>
    </source>
</evidence>
<dbReference type="STRING" id="3916.A0A3Q0FGA4"/>
<dbReference type="Gene3D" id="3.60.20.10">
    <property type="entry name" value="Glutamine Phosphoribosylpyrophosphate, subunit 1, domain 1"/>
    <property type="match status" value="1"/>
</dbReference>
<evidence type="ECO:0000313" key="2">
    <source>
        <dbReference type="Proteomes" id="UP000087766"/>
    </source>
</evidence>
<reference evidence="3 4" key="2">
    <citation type="submission" date="2025-04" db="UniProtKB">
        <authorList>
            <consortium name="RefSeq"/>
        </authorList>
    </citation>
    <scope>IDENTIFICATION</scope>
    <source>
        <tissue evidence="3 4">Leaf</tissue>
    </source>
</reference>
<dbReference type="InterPro" id="IPR044828">
    <property type="entry name" value="TSJT1-like"/>
</dbReference>
<evidence type="ECO:0000259" key="1">
    <source>
        <dbReference type="SMART" id="SM01172"/>
    </source>
</evidence>
<dbReference type="RefSeq" id="XP_022642773.1">
    <property type="nucleotide sequence ID" value="XM_022787052.1"/>
</dbReference>
<reference evidence="2" key="1">
    <citation type="journal article" date="2014" name="Nat. Commun.">
        <title>Genome sequence of mungbean and insights into evolution within Vigna species.</title>
        <authorList>
            <person name="Kang Y.J."/>
            <person name="Kim S.K."/>
            <person name="Kim M.Y."/>
            <person name="Lestari P."/>
            <person name="Kim K.H."/>
            <person name="Ha B.K."/>
            <person name="Jun T.H."/>
            <person name="Hwang W.J."/>
            <person name="Lee T."/>
            <person name="Lee J."/>
            <person name="Shim S."/>
            <person name="Yoon M.Y."/>
            <person name="Jang Y.E."/>
            <person name="Han K.S."/>
            <person name="Taeprayoon P."/>
            <person name="Yoon N."/>
            <person name="Somta P."/>
            <person name="Tanya P."/>
            <person name="Kim K.S."/>
            <person name="Gwag J.G."/>
            <person name="Moon J.K."/>
            <person name="Lee Y.H."/>
            <person name="Park B.S."/>
            <person name="Bombarely A."/>
            <person name="Doyle J.J."/>
            <person name="Jackson S.A."/>
            <person name="Schafleitner R."/>
            <person name="Srinives P."/>
            <person name="Varshney R.K."/>
            <person name="Lee S.H."/>
        </authorList>
    </citation>
    <scope>NUCLEOTIDE SEQUENCE [LARGE SCALE GENOMIC DNA]</scope>
    <source>
        <strain evidence="2">cv. VC1973A</strain>
    </source>
</reference>
<dbReference type="RefSeq" id="XP_022642772.1">
    <property type="nucleotide sequence ID" value="XM_022787051.1"/>
</dbReference>
<accession>A0A3Q0FGA4</accession>
<dbReference type="OrthoDB" id="2019121at2759"/>
<dbReference type="AlphaFoldDB" id="A0A3Q0FGA4"/>
<proteinExistence type="predicted"/>
<dbReference type="InterPro" id="IPR024286">
    <property type="entry name" value="DUF3700"/>
</dbReference>
<dbReference type="SMART" id="SM01172">
    <property type="entry name" value="DUF3700"/>
    <property type="match status" value="1"/>
</dbReference>
<protein>
    <submittedName>
        <fullName evidence="3 4">Stem-specific protein TSJT1 isoform X1</fullName>
    </submittedName>
</protein>
<dbReference type="PANTHER" id="PTHR45952:SF8">
    <property type="entry name" value="STEM-SPECIFIC PROTEIN TSJT1"/>
    <property type="match status" value="1"/>
</dbReference>
<dbReference type="Pfam" id="PF12481">
    <property type="entry name" value="DUF3700"/>
    <property type="match status" value="1"/>
</dbReference>
<organism evidence="2 4">
    <name type="scientific">Vigna radiata var. radiata</name>
    <name type="common">Mung bean</name>
    <name type="synonym">Phaseolus aureus</name>
    <dbReference type="NCBI Taxonomy" id="3916"/>
    <lineage>
        <taxon>Eukaryota</taxon>
        <taxon>Viridiplantae</taxon>
        <taxon>Streptophyta</taxon>
        <taxon>Embryophyta</taxon>
        <taxon>Tracheophyta</taxon>
        <taxon>Spermatophyta</taxon>
        <taxon>Magnoliopsida</taxon>
        <taxon>eudicotyledons</taxon>
        <taxon>Gunneridae</taxon>
        <taxon>Pentapetalae</taxon>
        <taxon>rosids</taxon>
        <taxon>fabids</taxon>
        <taxon>Fabales</taxon>
        <taxon>Fabaceae</taxon>
        <taxon>Papilionoideae</taxon>
        <taxon>50 kb inversion clade</taxon>
        <taxon>NPAAA clade</taxon>
        <taxon>indigoferoid/millettioid clade</taxon>
        <taxon>Phaseoleae</taxon>
        <taxon>Vigna</taxon>
    </lineage>
</organism>
<gene>
    <name evidence="3 4" type="primary">LOC106776233</name>
</gene>
<dbReference type="Proteomes" id="UP000087766">
    <property type="component" value="Chromosome 10"/>
</dbReference>
<feature type="domain" description="DUF3700" evidence="1">
    <location>
        <begin position="2"/>
        <end position="232"/>
    </location>
</feature>
<dbReference type="PANTHER" id="PTHR45952">
    <property type="entry name" value="ALUMINUM INDUCED PROTEIN WITH YGL AND LRDR MOTIFS"/>
    <property type="match status" value="1"/>
</dbReference>
<keyword evidence="2" id="KW-1185">Reference proteome</keyword>
<dbReference type="GeneID" id="106776233"/>
<name>A0A3Q0FGA4_VIGRR</name>
<sequence>MLAAFAKAVGKPPEELRLPAVGFNNSKTPQEIVEKFRSVWPESAVYNLPHGNFMALSHEDESPIHPRSVVVLDDIFCIFVGALENIADLRHHYGLPRQATEAMIVIEAYKVLRDRAPYPPDQVVRHLDGKFAFIIFDARTCTLFIARVSSDHKDRDGSVEFQWGIARDGSLICSDDPTIIKEGCGQACGNFPPGCIFINGSGLTSFDHPLHKVRGVVHEDDSGNILSVYFQVDLYTKIPSIPRTGSAANWADAAAAEVKGE</sequence>